<dbReference type="KEGG" id="gfl:GRFL_1476"/>
<dbReference type="EMBL" id="CP016359">
    <property type="protein sequence ID" value="APU68200.1"/>
    <property type="molecule type" value="Genomic_DNA"/>
</dbReference>
<dbReference type="STRING" id="1229726.GRFL_1476"/>
<name>A0A1L7I3L6_9FLAO</name>
<sequence length="63" mass="7846">MSLFQQPELPQDKAPTETQKWGWKLEDFISENFWYLLGILLLLAVFYFARYRWNKRNSRKYRN</sequence>
<protein>
    <submittedName>
        <fullName evidence="1">Uncharacterized protein</fullName>
    </submittedName>
</protein>
<proteinExistence type="predicted"/>
<evidence type="ECO:0000313" key="2">
    <source>
        <dbReference type="Proteomes" id="UP000186230"/>
    </source>
</evidence>
<keyword evidence="2" id="KW-1185">Reference proteome</keyword>
<organism evidence="1 2">
    <name type="scientific">Christiangramia flava JLT2011</name>
    <dbReference type="NCBI Taxonomy" id="1229726"/>
    <lineage>
        <taxon>Bacteria</taxon>
        <taxon>Pseudomonadati</taxon>
        <taxon>Bacteroidota</taxon>
        <taxon>Flavobacteriia</taxon>
        <taxon>Flavobacteriales</taxon>
        <taxon>Flavobacteriaceae</taxon>
        <taxon>Christiangramia</taxon>
    </lineage>
</organism>
<dbReference type="RefSeq" id="WP_083643997.1">
    <property type="nucleotide sequence ID" value="NZ_AMRU01000001.1"/>
</dbReference>
<accession>A0A1L7I3L6</accession>
<dbReference type="AlphaFoldDB" id="A0A1L7I3L6"/>
<gene>
    <name evidence="1" type="ORF">GRFL_1476</name>
</gene>
<dbReference type="OrthoDB" id="1451767at2"/>
<evidence type="ECO:0000313" key="1">
    <source>
        <dbReference type="EMBL" id="APU68200.1"/>
    </source>
</evidence>
<reference evidence="1 2" key="1">
    <citation type="submission" date="2016-07" db="EMBL/GenBank/DDBJ databases">
        <title>Multi-omics approach to identify versatile polysaccharide utilization systems of a marine flavobacterium Gramella flava.</title>
        <authorList>
            <person name="Tang K."/>
        </authorList>
    </citation>
    <scope>NUCLEOTIDE SEQUENCE [LARGE SCALE GENOMIC DNA]</scope>
    <source>
        <strain evidence="1 2">JLT2011</strain>
    </source>
</reference>
<dbReference type="Proteomes" id="UP000186230">
    <property type="component" value="Chromosome"/>
</dbReference>